<dbReference type="OrthoDB" id="1263307at2759"/>
<dbReference type="GO" id="GO:0016787">
    <property type="term" value="F:hydrolase activity"/>
    <property type="evidence" value="ECO:0007669"/>
    <property type="project" value="UniProtKB-KW"/>
</dbReference>
<proteinExistence type="predicted"/>
<dbReference type="PANTHER" id="PTHR43798">
    <property type="entry name" value="MONOACYLGLYCEROL LIPASE"/>
    <property type="match status" value="1"/>
</dbReference>
<dbReference type="InterPro" id="IPR050266">
    <property type="entry name" value="AB_hydrolase_sf"/>
</dbReference>
<name>A0A1L7XN51_9HELO</name>
<dbReference type="InterPro" id="IPR029058">
    <property type="entry name" value="AB_hydrolase_fold"/>
</dbReference>
<gene>
    <name evidence="4" type="ORF">PAC_16370</name>
</gene>
<keyword evidence="2" id="KW-0732">Signal</keyword>
<organism evidence="4 5">
    <name type="scientific">Phialocephala subalpina</name>
    <dbReference type="NCBI Taxonomy" id="576137"/>
    <lineage>
        <taxon>Eukaryota</taxon>
        <taxon>Fungi</taxon>
        <taxon>Dikarya</taxon>
        <taxon>Ascomycota</taxon>
        <taxon>Pezizomycotina</taxon>
        <taxon>Leotiomycetes</taxon>
        <taxon>Helotiales</taxon>
        <taxon>Mollisiaceae</taxon>
        <taxon>Phialocephala</taxon>
        <taxon>Phialocephala fortinii species complex</taxon>
    </lineage>
</organism>
<evidence type="ECO:0000313" key="5">
    <source>
        <dbReference type="Proteomes" id="UP000184330"/>
    </source>
</evidence>
<keyword evidence="5" id="KW-1185">Reference proteome</keyword>
<dbReference type="EMBL" id="FJOG01000037">
    <property type="protein sequence ID" value="CZR66469.1"/>
    <property type="molecule type" value="Genomic_DNA"/>
</dbReference>
<evidence type="ECO:0000256" key="2">
    <source>
        <dbReference type="SAM" id="SignalP"/>
    </source>
</evidence>
<evidence type="ECO:0000259" key="3">
    <source>
        <dbReference type="Pfam" id="PF12697"/>
    </source>
</evidence>
<feature type="chain" id="PRO_5012521486" description="AB hydrolase-1 domain-containing protein" evidence="2">
    <location>
        <begin position="22"/>
        <end position="271"/>
    </location>
</feature>
<dbReference type="GO" id="GO:0016020">
    <property type="term" value="C:membrane"/>
    <property type="evidence" value="ECO:0007669"/>
    <property type="project" value="TreeGrafter"/>
</dbReference>
<feature type="signal peptide" evidence="2">
    <location>
        <begin position="1"/>
        <end position="21"/>
    </location>
</feature>
<sequence length="271" mass="29346">MASKPSIVLVHGLWMTPLCWEDWITHFKAAGYTTVLAPGWPGIDSRTPEDIRLDPSALADLTIRQIVDHYASIIEDLPTPPIIMGHSFGGLFTQILLSRGLGAAGVGISPGQPSGVIALKPSTIKAGFGVLGHPSTYKAAVPITESQFHYAFGNHLSEAESKVLWEKYSIPSAAHILWQGLEGAFTSTGNAKSDGHVDFAKKDRAPLLIIGGTKDHVVPVEVVEAEMKHYKGPAVVEMKIFEGRSHGIVNQDGWEEVADFALKWVEEHIAK</sequence>
<dbReference type="AlphaFoldDB" id="A0A1L7XN51"/>
<protein>
    <recommendedName>
        <fullName evidence="3">AB hydrolase-1 domain-containing protein</fullName>
    </recommendedName>
</protein>
<dbReference type="Proteomes" id="UP000184330">
    <property type="component" value="Unassembled WGS sequence"/>
</dbReference>
<feature type="domain" description="AB hydrolase-1" evidence="3">
    <location>
        <begin position="7"/>
        <end position="259"/>
    </location>
</feature>
<dbReference type="InterPro" id="IPR000073">
    <property type="entry name" value="AB_hydrolase_1"/>
</dbReference>
<evidence type="ECO:0000256" key="1">
    <source>
        <dbReference type="ARBA" id="ARBA00022801"/>
    </source>
</evidence>
<dbReference type="PANTHER" id="PTHR43798:SF31">
    <property type="entry name" value="AB HYDROLASE SUPERFAMILY PROTEIN YCLE"/>
    <property type="match status" value="1"/>
</dbReference>
<evidence type="ECO:0000313" key="4">
    <source>
        <dbReference type="EMBL" id="CZR66469.1"/>
    </source>
</evidence>
<dbReference type="Pfam" id="PF12697">
    <property type="entry name" value="Abhydrolase_6"/>
    <property type="match status" value="1"/>
</dbReference>
<accession>A0A1L7XN51</accession>
<dbReference type="Gene3D" id="3.40.50.1820">
    <property type="entry name" value="alpha/beta hydrolase"/>
    <property type="match status" value="1"/>
</dbReference>
<keyword evidence="1" id="KW-0378">Hydrolase</keyword>
<reference evidence="4 5" key="1">
    <citation type="submission" date="2016-03" db="EMBL/GenBank/DDBJ databases">
        <authorList>
            <person name="Ploux O."/>
        </authorList>
    </citation>
    <scope>NUCLEOTIDE SEQUENCE [LARGE SCALE GENOMIC DNA]</scope>
    <source>
        <strain evidence="4 5">UAMH 11012</strain>
    </source>
</reference>
<dbReference type="SUPFAM" id="SSF53474">
    <property type="entry name" value="alpha/beta-Hydrolases"/>
    <property type="match status" value="1"/>
</dbReference>